<accession>A0A8H4EJU2</accession>
<keyword evidence="3" id="KW-1185">Reference proteome</keyword>
<gene>
    <name evidence="2" type="ORF">F8M41_020454</name>
</gene>
<reference evidence="2 3" key="1">
    <citation type="journal article" date="2019" name="Environ. Microbiol.">
        <title>At the nexus of three kingdoms: the genome of the mycorrhizal fungus Gigaspora margarita provides insights into plant, endobacterial and fungal interactions.</title>
        <authorList>
            <person name="Venice F."/>
            <person name="Ghignone S."/>
            <person name="Salvioli di Fossalunga A."/>
            <person name="Amselem J."/>
            <person name="Novero M."/>
            <person name="Xianan X."/>
            <person name="Sedzielewska Toro K."/>
            <person name="Morin E."/>
            <person name="Lipzen A."/>
            <person name="Grigoriev I.V."/>
            <person name="Henrissat B."/>
            <person name="Martin F.M."/>
            <person name="Bonfante P."/>
        </authorList>
    </citation>
    <scope>NUCLEOTIDE SEQUENCE [LARGE SCALE GENOMIC DNA]</scope>
    <source>
        <strain evidence="2 3">BEG34</strain>
    </source>
</reference>
<proteinExistence type="predicted"/>
<evidence type="ECO:0000256" key="1">
    <source>
        <dbReference type="SAM" id="Phobius"/>
    </source>
</evidence>
<feature type="transmembrane region" description="Helical" evidence="1">
    <location>
        <begin position="50"/>
        <end position="67"/>
    </location>
</feature>
<dbReference type="AlphaFoldDB" id="A0A8H4EJU2"/>
<organism evidence="2 3">
    <name type="scientific">Gigaspora margarita</name>
    <dbReference type="NCBI Taxonomy" id="4874"/>
    <lineage>
        <taxon>Eukaryota</taxon>
        <taxon>Fungi</taxon>
        <taxon>Fungi incertae sedis</taxon>
        <taxon>Mucoromycota</taxon>
        <taxon>Glomeromycotina</taxon>
        <taxon>Glomeromycetes</taxon>
        <taxon>Diversisporales</taxon>
        <taxon>Gigasporaceae</taxon>
        <taxon>Gigaspora</taxon>
    </lineage>
</organism>
<keyword evidence="1" id="KW-1133">Transmembrane helix</keyword>
<dbReference type="Proteomes" id="UP000439903">
    <property type="component" value="Unassembled WGS sequence"/>
</dbReference>
<dbReference type="EMBL" id="WTPW01000562">
    <property type="protein sequence ID" value="KAF0499396.1"/>
    <property type="molecule type" value="Genomic_DNA"/>
</dbReference>
<evidence type="ECO:0000313" key="2">
    <source>
        <dbReference type="EMBL" id="KAF0499396.1"/>
    </source>
</evidence>
<sequence>MALCGPNDAPSPTVPTSIDGIVHVMCKSLVFVIGLSIASIIFIQFELSTFCAGSCPVAIYIAVTILAA</sequence>
<protein>
    <submittedName>
        <fullName evidence="2">3-hydroxy-3-methylglutaryl-coenzyme A reductase</fullName>
    </submittedName>
</protein>
<feature type="transmembrane region" description="Helical" evidence="1">
    <location>
        <begin position="20"/>
        <end position="43"/>
    </location>
</feature>
<evidence type="ECO:0000313" key="3">
    <source>
        <dbReference type="Proteomes" id="UP000439903"/>
    </source>
</evidence>
<comment type="caution">
    <text evidence="2">The sequence shown here is derived from an EMBL/GenBank/DDBJ whole genome shotgun (WGS) entry which is preliminary data.</text>
</comment>
<keyword evidence="1" id="KW-0812">Transmembrane</keyword>
<keyword evidence="1" id="KW-0472">Membrane</keyword>
<name>A0A8H4EJU2_GIGMA</name>